<proteinExistence type="inferred from homology"/>
<keyword evidence="11" id="KW-0067">ATP-binding</keyword>
<dbReference type="PROSITE" id="PS51194">
    <property type="entry name" value="HELICASE_CTER"/>
    <property type="match status" value="1"/>
</dbReference>
<evidence type="ECO:0000256" key="4">
    <source>
        <dbReference type="ARBA" id="ARBA00022553"/>
    </source>
</evidence>
<comment type="caution">
    <text evidence="19">The sequence shown here is derived from an EMBL/GenBank/DDBJ whole genome shotgun (WGS) entry which is preliminary data.</text>
</comment>
<dbReference type="Proteomes" id="UP000192578">
    <property type="component" value="Unassembled WGS sequence"/>
</dbReference>
<keyword evidence="20" id="KW-1185">Reference proteome</keyword>
<keyword evidence="9" id="KW-0378">Hydrolase</keyword>
<evidence type="ECO:0000256" key="2">
    <source>
        <dbReference type="ARBA" id="ARBA00011467"/>
    </source>
</evidence>
<dbReference type="GO" id="GO:0045003">
    <property type="term" value="P:double-strand break repair via synthesis-dependent strand annealing"/>
    <property type="evidence" value="ECO:0007669"/>
    <property type="project" value="TreeGrafter"/>
</dbReference>
<protein>
    <recommendedName>
        <fullName evidence="3">DNA repair and recombination protein RAD54-like</fullName>
    </recommendedName>
    <alternativeName>
        <fullName evidence="15">Protein okra</fullName>
    </alternativeName>
</protein>
<organism evidence="19 20">
    <name type="scientific">Hypsibius exemplaris</name>
    <name type="common">Freshwater tardigrade</name>
    <dbReference type="NCBI Taxonomy" id="2072580"/>
    <lineage>
        <taxon>Eukaryota</taxon>
        <taxon>Metazoa</taxon>
        <taxon>Ecdysozoa</taxon>
        <taxon>Tardigrada</taxon>
        <taxon>Eutardigrada</taxon>
        <taxon>Parachela</taxon>
        <taxon>Hypsibioidea</taxon>
        <taxon>Hypsibiidae</taxon>
        <taxon>Hypsibius</taxon>
    </lineage>
</organism>
<evidence type="ECO:0000256" key="13">
    <source>
        <dbReference type="ARBA" id="ARBA00023306"/>
    </source>
</evidence>
<evidence type="ECO:0000256" key="3">
    <source>
        <dbReference type="ARBA" id="ARBA00015341"/>
    </source>
</evidence>
<dbReference type="FunFam" id="3.40.50.10810:FF:000010">
    <property type="entry name" value="DNA repair and recombination protein RAD54-like"/>
    <property type="match status" value="1"/>
</dbReference>
<comment type="function">
    <text evidence="14">Involved in mitotic DNA repair and meiotic recombination. Functions in the recombinational DNA repair pathway. Essential for interhomolog gene conversion (GC), but may have a less important role in intersister GC than spn-A/Rad51. In the presence of DNA, spn-A/Rad51 enhances the ATPase activity of okr/Rad54.</text>
</comment>
<feature type="domain" description="Helicase ATP-binding" evidence="17">
    <location>
        <begin position="181"/>
        <end position="356"/>
    </location>
</feature>
<dbReference type="Gene3D" id="3.40.50.300">
    <property type="entry name" value="P-loop containing nucleotide triphosphate hydrolases"/>
    <property type="match status" value="1"/>
</dbReference>
<dbReference type="OrthoDB" id="413460at2759"/>
<dbReference type="Pfam" id="PF00176">
    <property type="entry name" value="SNF2-rel_dom"/>
    <property type="match status" value="1"/>
</dbReference>
<evidence type="ECO:0000256" key="8">
    <source>
        <dbReference type="ARBA" id="ARBA00022776"/>
    </source>
</evidence>
<dbReference type="InterPro" id="IPR038718">
    <property type="entry name" value="SNF2-like_sf"/>
</dbReference>
<dbReference type="FunFam" id="3.40.50.300:FF:000332">
    <property type="entry name" value="DNA repair and recombination protein RAD54-like"/>
    <property type="match status" value="1"/>
</dbReference>
<evidence type="ECO:0000256" key="7">
    <source>
        <dbReference type="ARBA" id="ARBA00022763"/>
    </source>
</evidence>
<feature type="compositionally biased region" description="Polar residues" evidence="16">
    <location>
        <begin position="1"/>
        <end position="10"/>
    </location>
</feature>
<dbReference type="GO" id="GO:0051301">
    <property type="term" value="P:cell division"/>
    <property type="evidence" value="ECO:0007669"/>
    <property type="project" value="UniProtKB-KW"/>
</dbReference>
<dbReference type="Gene3D" id="1.20.120.850">
    <property type="entry name" value="SWI2/SNF2 ATPases, N-terminal domain"/>
    <property type="match status" value="1"/>
</dbReference>
<dbReference type="SMART" id="SM00487">
    <property type="entry name" value="DEXDc"/>
    <property type="match status" value="1"/>
</dbReference>
<dbReference type="GO" id="GO:0015616">
    <property type="term" value="F:DNA translocase activity"/>
    <property type="evidence" value="ECO:0007669"/>
    <property type="project" value="TreeGrafter"/>
</dbReference>
<evidence type="ECO:0000256" key="14">
    <source>
        <dbReference type="ARBA" id="ARBA00024776"/>
    </source>
</evidence>
<evidence type="ECO:0000256" key="15">
    <source>
        <dbReference type="ARBA" id="ARBA00029956"/>
    </source>
</evidence>
<dbReference type="EMBL" id="MTYJ01000048">
    <property type="protein sequence ID" value="OQV18566.1"/>
    <property type="molecule type" value="Genomic_DNA"/>
</dbReference>
<evidence type="ECO:0000256" key="11">
    <source>
        <dbReference type="ARBA" id="ARBA00022840"/>
    </source>
</evidence>
<dbReference type="CDD" id="cd18793">
    <property type="entry name" value="SF2_C_SNF"/>
    <property type="match status" value="1"/>
</dbReference>
<dbReference type="GO" id="GO:0016787">
    <property type="term" value="F:hydrolase activity"/>
    <property type="evidence" value="ECO:0007669"/>
    <property type="project" value="UniProtKB-KW"/>
</dbReference>
<dbReference type="InterPro" id="IPR000330">
    <property type="entry name" value="SNF2_N"/>
</dbReference>
<dbReference type="AlphaFoldDB" id="A0A1W0WTN7"/>
<dbReference type="SMART" id="SM00490">
    <property type="entry name" value="HELICc"/>
    <property type="match status" value="1"/>
</dbReference>
<sequence length="757" mass="84800">MPPLSRNNAPSALLKRKSDESVTGGGVSPAGVFPVKRPAENRHPRDAQKRHRATRLMDVSNNEPAPPRKIETPEERIEAVSAHEIFIRKLLAKPFKIPIPNYESSGRALGIRRDGVRRALHDPFGENALVLYSPPAMTAAELLKVKLTDQKVHVVVDPMLSRVLRPHQREGVKFMYECATGTRIAGNFGCIMADDMGLGKTLQTITLLWTLLRQGPDMKQEIEKAMIVAPSSLVRNWANEIKKWLGVRLTPLVIDSGKKEDIDKDLDQFARQAGRRTPTPILIISYETFRGHAAQVYKGKVGLVICDEGHRLKNSENQTYQALDALDCPRRILISGTPIQNDLTEYFSMVHFVNRGMLGTPQEFQKKYMNQITRGRDADATDDAVTKGSAMLDELTKVVNRCIIRRTSAILAKYLPVKVELVICCKLTPLQTSLYENFLQSKGVRALARADGDSKATASSLAAITSLKKLCNHPDLVYELCQNGAEGWERGLELFPPGHNPAKVVLPDLSGKMAVLDGILALMKSTTKDKVVLVSNYTQTLDVFEKLCQMRRYKYVRLDGSMSIKKRGKVVERFNMPESDDFIFMLSSKAGGCGLNLIGANRLVMFDPDWNPANDDQAMARVWRDGQKKQCFIYRLLSAGTIEEKILQRQAHKKALKDCVVDDIDAERHFSASDLRDLFKLNKATASDTHDQIKCKRCFNGVQMKPPNPESTCASDFAQWHHHSDKKNIPDVLLKQIWGAGVTFGFHQRSHEQMAVP</sequence>
<dbReference type="SUPFAM" id="SSF52540">
    <property type="entry name" value="P-loop containing nucleoside triphosphate hydrolases"/>
    <property type="match status" value="2"/>
</dbReference>
<keyword evidence="6" id="KW-0547">Nucleotide-binding</keyword>
<evidence type="ECO:0000256" key="12">
    <source>
        <dbReference type="ARBA" id="ARBA00023204"/>
    </source>
</evidence>
<evidence type="ECO:0000313" key="20">
    <source>
        <dbReference type="Proteomes" id="UP000192578"/>
    </source>
</evidence>
<comment type="subunit">
    <text evidence="2">Interacts (via N-terminus) with spn-A/Rad51.</text>
</comment>
<dbReference type="PANTHER" id="PTHR45629:SF7">
    <property type="entry name" value="DNA EXCISION REPAIR PROTEIN ERCC-6-RELATED"/>
    <property type="match status" value="1"/>
</dbReference>
<gene>
    <name evidence="19" type="ORF">BV898_07392</name>
</gene>
<dbReference type="PANTHER" id="PTHR45629">
    <property type="entry name" value="SNF2/RAD54 FAMILY MEMBER"/>
    <property type="match status" value="1"/>
</dbReference>
<dbReference type="Gene3D" id="3.40.50.10810">
    <property type="entry name" value="Tandem AAA-ATPase domain"/>
    <property type="match status" value="1"/>
</dbReference>
<keyword evidence="8" id="KW-0498">Mitosis</keyword>
<dbReference type="PROSITE" id="PS51192">
    <property type="entry name" value="HELICASE_ATP_BIND_1"/>
    <property type="match status" value="1"/>
</dbReference>
<evidence type="ECO:0000256" key="5">
    <source>
        <dbReference type="ARBA" id="ARBA00022618"/>
    </source>
</evidence>
<accession>A0A1W0WTN7</accession>
<feature type="region of interest" description="Disordered" evidence="16">
    <location>
        <begin position="1"/>
        <end position="69"/>
    </location>
</feature>
<evidence type="ECO:0000313" key="19">
    <source>
        <dbReference type="EMBL" id="OQV18566.1"/>
    </source>
</evidence>
<feature type="compositionally biased region" description="Basic and acidic residues" evidence="16">
    <location>
        <begin position="37"/>
        <end position="47"/>
    </location>
</feature>
<dbReference type="GO" id="GO:0007131">
    <property type="term" value="P:reciprocal meiotic recombination"/>
    <property type="evidence" value="ECO:0007669"/>
    <property type="project" value="TreeGrafter"/>
</dbReference>
<dbReference type="InterPro" id="IPR049730">
    <property type="entry name" value="SNF2/RAD54-like_C"/>
</dbReference>
<dbReference type="GO" id="GO:0005524">
    <property type="term" value="F:ATP binding"/>
    <property type="evidence" value="ECO:0007669"/>
    <property type="project" value="UniProtKB-KW"/>
</dbReference>
<evidence type="ECO:0000256" key="1">
    <source>
        <dbReference type="ARBA" id="ARBA00007025"/>
    </source>
</evidence>
<name>A0A1W0WTN7_HYPEX</name>
<evidence type="ECO:0000259" key="17">
    <source>
        <dbReference type="PROSITE" id="PS51192"/>
    </source>
</evidence>
<evidence type="ECO:0000256" key="16">
    <source>
        <dbReference type="SAM" id="MobiDB-lite"/>
    </source>
</evidence>
<evidence type="ECO:0000256" key="10">
    <source>
        <dbReference type="ARBA" id="ARBA00022806"/>
    </source>
</evidence>
<keyword evidence="5" id="KW-0132">Cell division</keyword>
<dbReference type="Pfam" id="PF00271">
    <property type="entry name" value="Helicase_C"/>
    <property type="match status" value="1"/>
</dbReference>
<dbReference type="InterPro" id="IPR014001">
    <property type="entry name" value="Helicase_ATP-bd"/>
</dbReference>
<keyword evidence="4" id="KW-0597">Phosphoprotein</keyword>
<dbReference type="GO" id="GO:0004386">
    <property type="term" value="F:helicase activity"/>
    <property type="evidence" value="ECO:0007669"/>
    <property type="project" value="UniProtKB-KW"/>
</dbReference>
<keyword evidence="13" id="KW-0131">Cell cycle</keyword>
<comment type="similarity">
    <text evidence="1">Belongs to the SNF2/RAD54 helicase family.</text>
</comment>
<dbReference type="InterPro" id="IPR027417">
    <property type="entry name" value="P-loop_NTPase"/>
</dbReference>
<keyword evidence="10" id="KW-0347">Helicase</keyword>
<evidence type="ECO:0000256" key="9">
    <source>
        <dbReference type="ARBA" id="ARBA00022801"/>
    </source>
</evidence>
<feature type="domain" description="Helicase C-terminal" evidence="18">
    <location>
        <begin position="518"/>
        <end position="668"/>
    </location>
</feature>
<dbReference type="InterPro" id="IPR050496">
    <property type="entry name" value="SNF2_RAD54_helicase_repair"/>
</dbReference>
<dbReference type="GO" id="GO:0005634">
    <property type="term" value="C:nucleus"/>
    <property type="evidence" value="ECO:0007669"/>
    <property type="project" value="TreeGrafter"/>
</dbReference>
<reference evidence="20" key="1">
    <citation type="submission" date="2017-01" db="EMBL/GenBank/DDBJ databases">
        <title>Comparative genomics of anhydrobiosis in the tardigrade Hypsibius dujardini.</title>
        <authorList>
            <person name="Yoshida Y."/>
            <person name="Koutsovoulos G."/>
            <person name="Laetsch D."/>
            <person name="Stevens L."/>
            <person name="Kumar S."/>
            <person name="Horikawa D."/>
            <person name="Ishino K."/>
            <person name="Komine S."/>
            <person name="Tomita M."/>
            <person name="Blaxter M."/>
            <person name="Arakawa K."/>
        </authorList>
    </citation>
    <scope>NUCLEOTIDE SEQUENCE [LARGE SCALE GENOMIC DNA]</scope>
    <source>
        <strain evidence="20">Z151</strain>
    </source>
</reference>
<evidence type="ECO:0000259" key="18">
    <source>
        <dbReference type="PROSITE" id="PS51194"/>
    </source>
</evidence>
<evidence type="ECO:0000256" key="6">
    <source>
        <dbReference type="ARBA" id="ARBA00022741"/>
    </source>
</evidence>
<dbReference type="InterPro" id="IPR001650">
    <property type="entry name" value="Helicase_C-like"/>
</dbReference>
<keyword evidence="7" id="KW-0227">DNA damage</keyword>
<keyword evidence="12" id="KW-0234">DNA repair</keyword>